<evidence type="ECO:0000313" key="10">
    <source>
        <dbReference type="EMBL" id="HIZ09482.1"/>
    </source>
</evidence>
<dbReference type="PANTHER" id="PTHR42873">
    <property type="entry name" value="RIBOSOMAL RNA LARGE SUBUNIT METHYLTRANSFERASE"/>
    <property type="match status" value="1"/>
</dbReference>
<evidence type="ECO:0000256" key="5">
    <source>
        <dbReference type="ARBA" id="ARBA00022679"/>
    </source>
</evidence>
<dbReference type="Pfam" id="PF10672">
    <property type="entry name" value="Methyltrans_SAM"/>
    <property type="match status" value="1"/>
</dbReference>
<keyword evidence="5" id="KW-0808">Transferase</keyword>
<reference evidence="10" key="1">
    <citation type="journal article" date="2021" name="PeerJ">
        <title>Extensive microbial diversity within the chicken gut microbiome revealed by metagenomics and culture.</title>
        <authorList>
            <person name="Gilroy R."/>
            <person name="Ravi A."/>
            <person name="Getino M."/>
            <person name="Pursley I."/>
            <person name="Horton D.L."/>
            <person name="Alikhan N.F."/>
            <person name="Baker D."/>
            <person name="Gharbi K."/>
            <person name="Hall N."/>
            <person name="Watson M."/>
            <person name="Adriaenssens E.M."/>
            <person name="Foster-Nyarko E."/>
            <person name="Jarju S."/>
            <person name="Secka A."/>
            <person name="Antonio M."/>
            <person name="Oren A."/>
            <person name="Chaudhuri R.R."/>
            <person name="La Ragione R."/>
            <person name="Hildebrand F."/>
            <person name="Pallen M.J."/>
        </authorList>
    </citation>
    <scope>NUCLEOTIDE SEQUENCE</scope>
    <source>
        <strain evidence="10">CHK192-19661</strain>
    </source>
</reference>
<keyword evidence="2" id="KW-0963">Cytoplasm</keyword>
<dbReference type="Gene3D" id="2.30.130.10">
    <property type="entry name" value="PUA domain"/>
    <property type="match status" value="1"/>
</dbReference>
<evidence type="ECO:0000256" key="7">
    <source>
        <dbReference type="ARBA" id="ARBA00022884"/>
    </source>
</evidence>
<dbReference type="GO" id="GO:0006364">
    <property type="term" value="P:rRNA processing"/>
    <property type="evidence" value="ECO:0007669"/>
    <property type="project" value="UniProtKB-KW"/>
</dbReference>
<evidence type="ECO:0000256" key="1">
    <source>
        <dbReference type="ARBA" id="ARBA00004496"/>
    </source>
</evidence>
<dbReference type="GO" id="GO:0008168">
    <property type="term" value="F:methyltransferase activity"/>
    <property type="evidence" value="ECO:0007669"/>
    <property type="project" value="UniProtKB-KW"/>
</dbReference>
<dbReference type="InterPro" id="IPR019614">
    <property type="entry name" value="SAM-dep_methyl-trfase"/>
</dbReference>
<dbReference type="CDD" id="cd02440">
    <property type="entry name" value="AdoMet_MTases"/>
    <property type="match status" value="1"/>
</dbReference>
<dbReference type="Gene3D" id="3.40.50.150">
    <property type="entry name" value="Vaccinia Virus protein VP39"/>
    <property type="match status" value="1"/>
</dbReference>
<sequence length="391" mass="43382">MPYTVILKKGEERRLLAGHGWVYANEAARIDGKDKNGALAEVRASDGRFIGKGYINHLSKILVRIFLRGDEEDGEELYEARIAEAAKLRGRVFAGQDTDCYRLLFAEADGLPALIIDRYADVFVLQCLSLGVAQRKTWAVNALVKLFSPRGIYERGDVAVRQKEGLPLESGVLYGEVPDEVIVRENGLLMAVDVKRGQKTGYFLDQKENRFAVRRYCRGESVLDCFCNSGGFSLNAATQAKDVTALDISPLALENVRRNAQLNGFTNIKTEQCDVFDRLRSLRAEGKRYGCIVLDPPAFCKSAAEVKDAKRGYKDINIAAMKLVERGGFLVTCSCSHYMTLPLFESVLAEAAKESGRTAKVLEVRVQAPDHPALLAAEETSYLKVFILQIK</sequence>
<dbReference type="CDD" id="cd21153">
    <property type="entry name" value="PUA_RlmI"/>
    <property type="match status" value="1"/>
</dbReference>
<reference evidence="10" key="2">
    <citation type="submission" date="2021-04" db="EMBL/GenBank/DDBJ databases">
        <authorList>
            <person name="Gilroy R."/>
        </authorList>
    </citation>
    <scope>NUCLEOTIDE SEQUENCE</scope>
    <source>
        <strain evidence="10">CHK192-19661</strain>
    </source>
</reference>
<dbReference type="EMBL" id="DXCF01000018">
    <property type="protein sequence ID" value="HIZ09482.1"/>
    <property type="molecule type" value="Genomic_DNA"/>
</dbReference>
<keyword evidence="6" id="KW-0949">S-adenosyl-L-methionine</keyword>
<proteinExistence type="inferred from homology"/>
<dbReference type="InterPro" id="IPR036974">
    <property type="entry name" value="PUA_sf"/>
</dbReference>
<dbReference type="Proteomes" id="UP000824025">
    <property type="component" value="Unassembled WGS sequence"/>
</dbReference>
<evidence type="ECO:0000313" key="11">
    <source>
        <dbReference type="Proteomes" id="UP000824025"/>
    </source>
</evidence>
<dbReference type="InterPro" id="IPR041532">
    <property type="entry name" value="RlmI-like_PUA"/>
</dbReference>
<dbReference type="InterPro" id="IPR015947">
    <property type="entry name" value="PUA-like_sf"/>
</dbReference>
<protein>
    <submittedName>
        <fullName evidence="10">Class I SAM-dependent rRNA methyltransferase</fullName>
    </submittedName>
</protein>
<dbReference type="GO" id="GO:0005737">
    <property type="term" value="C:cytoplasm"/>
    <property type="evidence" value="ECO:0007669"/>
    <property type="project" value="UniProtKB-SubCell"/>
</dbReference>
<dbReference type="SUPFAM" id="SSF53335">
    <property type="entry name" value="S-adenosyl-L-methionine-dependent methyltransferases"/>
    <property type="match status" value="1"/>
</dbReference>
<keyword evidence="7" id="KW-0694">RNA-binding</keyword>
<dbReference type="PANTHER" id="PTHR42873:SF1">
    <property type="entry name" value="S-ADENOSYLMETHIONINE-DEPENDENT METHYLTRANSFERASE DOMAIN-CONTAINING PROTEIN"/>
    <property type="match status" value="1"/>
</dbReference>
<evidence type="ECO:0000256" key="8">
    <source>
        <dbReference type="ARBA" id="ARBA00038091"/>
    </source>
</evidence>
<evidence type="ECO:0000256" key="3">
    <source>
        <dbReference type="ARBA" id="ARBA00022552"/>
    </source>
</evidence>
<comment type="similarity">
    <text evidence="8">Belongs to the methyltransferase superfamily. RlmI family.</text>
</comment>
<name>A0A9D2D6D5_9FIRM</name>
<dbReference type="Pfam" id="PF17785">
    <property type="entry name" value="PUA_3"/>
    <property type="match status" value="1"/>
</dbReference>
<dbReference type="CDD" id="cd11572">
    <property type="entry name" value="RlmI_M_like"/>
    <property type="match status" value="1"/>
</dbReference>
<comment type="caution">
    <text evidence="10">The sequence shown here is derived from an EMBL/GenBank/DDBJ whole genome shotgun (WGS) entry which is preliminary data.</text>
</comment>
<dbReference type="Gene3D" id="3.30.750.80">
    <property type="entry name" value="RNA methyltransferase domain (HRMD) like"/>
    <property type="match status" value="1"/>
</dbReference>
<evidence type="ECO:0000256" key="6">
    <source>
        <dbReference type="ARBA" id="ARBA00022691"/>
    </source>
</evidence>
<comment type="subcellular location">
    <subcellularLocation>
        <location evidence="1">Cytoplasm</location>
    </subcellularLocation>
</comment>
<dbReference type="InterPro" id="IPR029063">
    <property type="entry name" value="SAM-dependent_MTases_sf"/>
</dbReference>
<dbReference type="SUPFAM" id="SSF88697">
    <property type="entry name" value="PUA domain-like"/>
    <property type="match status" value="1"/>
</dbReference>
<organism evidence="10 11">
    <name type="scientific">Candidatus Borkfalkia avicola</name>
    <dbReference type="NCBI Taxonomy" id="2838503"/>
    <lineage>
        <taxon>Bacteria</taxon>
        <taxon>Bacillati</taxon>
        <taxon>Bacillota</taxon>
        <taxon>Clostridia</taxon>
        <taxon>Christensenellales</taxon>
        <taxon>Christensenellaceae</taxon>
        <taxon>Candidatus Borkfalkia</taxon>
    </lineage>
</organism>
<feature type="domain" description="PUA" evidence="9">
    <location>
        <begin position="3"/>
        <end position="87"/>
    </location>
</feature>
<gene>
    <name evidence="10" type="ORF">H9726_03230</name>
</gene>
<dbReference type="SMART" id="SM00359">
    <property type="entry name" value="PUA"/>
    <property type="match status" value="1"/>
</dbReference>
<dbReference type="InterPro" id="IPR002478">
    <property type="entry name" value="PUA"/>
</dbReference>
<evidence type="ECO:0000256" key="4">
    <source>
        <dbReference type="ARBA" id="ARBA00022603"/>
    </source>
</evidence>
<evidence type="ECO:0000256" key="2">
    <source>
        <dbReference type="ARBA" id="ARBA00022490"/>
    </source>
</evidence>
<keyword evidence="4 10" id="KW-0489">Methyltransferase</keyword>
<accession>A0A9D2D6D5</accession>
<dbReference type="AlphaFoldDB" id="A0A9D2D6D5"/>
<evidence type="ECO:0000259" key="9">
    <source>
        <dbReference type="SMART" id="SM00359"/>
    </source>
</evidence>
<dbReference type="PROSITE" id="PS50890">
    <property type="entry name" value="PUA"/>
    <property type="match status" value="1"/>
</dbReference>
<keyword evidence="3" id="KW-0698">rRNA processing</keyword>
<dbReference type="GO" id="GO:0003723">
    <property type="term" value="F:RNA binding"/>
    <property type="evidence" value="ECO:0007669"/>
    <property type="project" value="UniProtKB-KW"/>
</dbReference>
<dbReference type="GO" id="GO:0032259">
    <property type="term" value="P:methylation"/>
    <property type="evidence" value="ECO:0007669"/>
    <property type="project" value="UniProtKB-KW"/>
</dbReference>